<accession>A0A060I180</accession>
<reference evidence="2 3" key="1">
    <citation type="submission" date="2013-12" db="EMBL/GenBank/DDBJ databases">
        <title>Complete genome sequence of Rhizobium etli bv. mimosae IE4771.</title>
        <authorList>
            <person name="Bustos P."/>
            <person name="Santamaria R.I."/>
            <person name="Lozano L."/>
            <person name="Ormeno-Orrillo E."/>
            <person name="Rogel M.A."/>
            <person name="Romero D."/>
            <person name="Cevallos M.A."/>
            <person name="Martinez-Romero E."/>
            <person name="Gonzalez V."/>
        </authorList>
    </citation>
    <scope>NUCLEOTIDE SEQUENCE [LARGE SCALE GENOMIC DNA]</scope>
    <source>
        <strain evidence="2 3">IE4771</strain>
    </source>
</reference>
<dbReference type="KEGG" id="rei:IE4771_CH02378"/>
<proteinExistence type="predicted"/>
<evidence type="ECO:0000313" key="2">
    <source>
        <dbReference type="EMBL" id="AIC27484.1"/>
    </source>
</evidence>
<sequence>MTQLLSISANTAAIAAETLRIPQRVANSTAARESRRLADRQLKAESTEGVDDPSSIIQSTEVALDLMTKGNRQPQAGLKQALQSYEDF</sequence>
<dbReference type="OrthoDB" id="8403716at2"/>
<organism evidence="2 3">
    <name type="scientific">Rhizobium etli bv. mimosae str. IE4771</name>
    <dbReference type="NCBI Taxonomy" id="1432050"/>
    <lineage>
        <taxon>Bacteria</taxon>
        <taxon>Pseudomonadati</taxon>
        <taxon>Pseudomonadota</taxon>
        <taxon>Alphaproteobacteria</taxon>
        <taxon>Hyphomicrobiales</taxon>
        <taxon>Rhizobiaceae</taxon>
        <taxon>Rhizobium/Agrobacterium group</taxon>
        <taxon>Rhizobium</taxon>
    </lineage>
</organism>
<feature type="region of interest" description="Disordered" evidence="1">
    <location>
        <begin position="26"/>
        <end position="55"/>
    </location>
</feature>
<dbReference type="AlphaFoldDB" id="A0A060I180"/>
<evidence type="ECO:0000313" key="3">
    <source>
        <dbReference type="Proteomes" id="UP000027180"/>
    </source>
</evidence>
<dbReference type="HOGENOM" id="CLU_2466832_0_0_5"/>
<gene>
    <name evidence="2" type="ORF">IE4771_CH02378</name>
</gene>
<dbReference type="EMBL" id="CP006986">
    <property type="protein sequence ID" value="AIC27484.1"/>
    <property type="molecule type" value="Genomic_DNA"/>
</dbReference>
<name>A0A060I180_RHIET</name>
<evidence type="ECO:0000256" key="1">
    <source>
        <dbReference type="SAM" id="MobiDB-lite"/>
    </source>
</evidence>
<dbReference type="Proteomes" id="UP000027180">
    <property type="component" value="Chromosome"/>
</dbReference>
<protein>
    <submittedName>
        <fullName evidence="2">Uncharacterized protein</fullName>
    </submittedName>
</protein>
<dbReference type="RefSeq" id="WP_038692570.1">
    <property type="nucleotide sequence ID" value="NZ_CP006986.1"/>
</dbReference>
<feature type="compositionally biased region" description="Basic and acidic residues" evidence="1">
    <location>
        <begin position="32"/>
        <end position="46"/>
    </location>
</feature>